<dbReference type="KEGG" id="trg:TRUGW13939_01575"/>
<protein>
    <submittedName>
        <fullName evidence="2">Uncharacterized protein</fullName>
    </submittedName>
</protein>
<keyword evidence="3" id="KW-1185">Reference proteome</keyword>
<evidence type="ECO:0000313" key="2">
    <source>
        <dbReference type="EMBL" id="QKX54488.1"/>
    </source>
</evidence>
<dbReference type="AlphaFoldDB" id="A0A7H8QKS4"/>
<feature type="compositionally biased region" description="Low complexity" evidence="1">
    <location>
        <begin position="36"/>
        <end position="82"/>
    </location>
</feature>
<gene>
    <name evidence="2" type="ORF">TRUGW13939_01575</name>
</gene>
<dbReference type="EMBL" id="CP055898">
    <property type="protein sequence ID" value="QKX54488.1"/>
    <property type="molecule type" value="Genomic_DNA"/>
</dbReference>
<proteinExistence type="predicted"/>
<evidence type="ECO:0000256" key="1">
    <source>
        <dbReference type="SAM" id="MobiDB-lite"/>
    </source>
</evidence>
<dbReference type="Proteomes" id="UP000509510">
    <property type="component" value="Chromosome I"/>
</dbReference>
<evidence type="ECO:0000313" key="3">
    <source>
        <dbReference type="Proteomes" id="UP000509510"/>
    </source>
</evidence>
<dbReference type="OrthoDB" id="10551282at2759"/>
<reference evidence="3" key="1">
    <citation type="submission" date="2020-06" db="EMBL/GenBank/DDBJ databases">
        <title>A chromosome-scale genome assembly of Talaromyces rugulosus W13939.</title>
        <authorList>
            <person name="Wang B."/>
            <person name="Guo L."/>
            <person name="Ye K."/>
            <person name="Wang L."/>
        </authorList>
    </citation>
    <scope>NUCLEOTIDE SEQUENCE [LARGE SCALE GENOMIC DNA]</scope>
    <source>
        <strain evidence="3">W13939</strain>
    </source>
</reference>
<accession>A0A7H8QKS4</accession>
<sequence>MGLLKTGLIGAIGYQMGKREHGHQQNSTPPPPPPQQNYYYPPGYQPQMNYTGGPQQYQQQPQPQPQNGYPQYGQPQYGQPQNRSMNVEGSTPPPYVQGAMPANRPDEKSAAAGRTPSQQ</sequence>
<dbReference type="RefSeq" id="XP_035340667.1">
    <property type="nucleotide sequence ID" value="XM_035484774.1"/>
</dbReference>
<organism evidence="2 3">
    <name type="scientific">Talaromyces rugulosus</name>
    <name type="common">Penicillium rugulosum</name>
    <dbReference type="NCBI Taxonomy" id="121627"/>
    <lineage>
        <taxon>Eukaryota</taxon>
        <taxon>Fungi</taxon>
        <taxon>Dikarya</taxon>
        <taxon>Ascomycota</taxon>
        <taxon>Pezizomycotina</taxon>
        <taxon>Eurotiomycetes</taxon>
        <taxon>Eurotiomycetidae</taxon>
        <taxon>Eurotiales</taxon>
        <taxon>Trichocomaceae</taxon>
        <taxon>Talaromyces</taxon>
        <taxon>Talaromyces sect. Islandici</taxon>
    </lineage>
</organism>
<feature type="region of interest" description="Disordered" evidence="1">
    <location>
        <begin position="1"/>
        <end position="119"/>
    </location>
</feature>
<name>A0A7H8QKS4_TALRU</name>
<dbReference type="GeneID" id="55989085"/>